<evidence type="ECO:0000256" key="4">
    <source>
        <dbReference type="ARBA" id="ARBA00022630"/>
    </source>
</evidence>
<evidence type="ECO:0000256" key="8">
    <source>
        <dbReference type="RuleBase" id="RU003862"/>
    </source>
</evidence>
<dbReference type="EMBL" id="PHEX01000040">
    <property type="protein sequence ID" value="PKQ27970.1"/>
    <property type="molecule type" value="Genomic_DNA"/>
</dbReference>
<dbReference type="CDD" id="cd00537">
    <property type="entry name" value="MTHFR"/>
    <property type="match status" value="1"/>
</dbReference>
<keyword evidence="4 8" id="KW-0285">Flavoprotein</keyword>
<dbReference type="GO" id="GO:0106312">
    <property type="term" value="F:methylenetetrahydrofolate reductase (NADH) activity"/>
    <property type="evidence" value="ECO:0007669"/>
    <property type="project" value="UniProtKB-EC"/>
</dbReference>
<evidence type="ECO:0000313" key="10">
    <source>
        <dbReference type="Proteomes" id="UP000233654"/>
    </source>
</evidence>
<comment type="pathway">
    <text evidence="2 8">One-carbon metabolism; tetrahydrofolate interconversion.</text>
</comment>
<accession>A0A2N3G5H3</accession>
<evidence type="ECO:0000256" key="5">
    <source>
        <dbReference type="ARBA" id="ARBA00022827"/>
    </source>
</evidence>
<keyword evidence="6 8" id="KW-0560">Oxidoreductase</keyword>
<dbReference type="PANTHER" id="PTHR45754:SF3">
    <property type="entry name" value="METHYLENETETRAHYDROFOLATE REDUCTASE (NADPH)"/>
    <property type="match status" value="1"/>
</dbReference>
<evidence type="ECO:0000256" key="6">
    <source>
        <dbReference type="ARBA" id="ARBA00023002"/>
    </source>
</evidence>
<keyword evidence="5 8" id="KW-0274">FAD</keyword>
<evidence type="ECO:0000256" key="7">
    <source>
        <dbReference type="ARBA" id="ARBA00048628"/>
    </source>
</evidence>
<dbReference type="UniPathway" id="UPA00193"/>
<dbReference type="SUPFAM" id="SSF51730">
    <property type="entry name" value="FAD-linked oxidoreductase"/>
    <property type="match status" value="1"/>
</dbReference>
<name>A0A2N3G5H3_9ACTN</name>
<proteinExistence type="inferred from homology"/>
<dbReference type="GO" id="GO:0071949">
    <property type="term" value="F:FAD binding"/>
    <property type="evidence" value="ECO:0007669"/>
    <property type="project" value="TreeGrafter"/>
</dbReference>
<protein>
    <recommendedName>
        <fullName evidence="8">Methylenetetrahydrofolate reductase</fullName>
    </recommendedName>
</protein>
<dbReference type="InterPro" id="IPR029041">
    <property type="entry name" value="FAD-linked_oxidoreductase-like"/>
</dbReference>
<sequence length="252" mass="28036">MSVENVWKELNVKNAKPSIQEVLESGKFLVSGEIGPPKGPDIEEVIEHIDLLKDKVHAMNITDNQSSVMRYPSLATALIILERGGEPNLQITCRDRNRMSLENELLFAYTRGVRSVLCLTGDSVPVGDHKECKAVFDVESVQLLNIISAMEEGRDMGGNEMNAPVKFYKGAIFTPEAVPVEPQMIKFEKKVEAGAQWMQTQAIYDMDNFAKFMKFARKYPVKIQAGLVLLTSAGMAKYMNKNVPGVVVPDDL</sequence>
<dbReference type="AlphaFoldDB" id="A0A2N3G5H3"/>
<organism evidence="9 10">
    <name type="scientific">Candidatus Anoxymicrobium japonicum</name>
    <dbReference type="NCBI Taxonomy" id="2013648"/>
    <lineage>
        <taxon>Bacteria</taxon>
        <taxon>Bacillati</taxon>
        <taxon>Actinomycetota</taxon>
        <taxon>Candidatus Geothermincolia</taxon>
        <taxon>Candidatus Geothermincolales</taxon>
        <taxon>Candidatus Anoxymicrobiaceae</taxon>
        <taxon>Candidatus Anoxymicrobium</taxon>
    </lineage>
</organism>
<evidence type="ECO:0000313" key="9">
    <source>
        <dbReference type="EMBL" id="PKQ27970.1"/>
    </source>
</evidence>
<comment type="catalytic activity">
    <reaction evidence="7">
        <text>(6S)-5-methyl-5,6,7,8-tetrahydrofolate + NAD(+) = (6R)-5,10-methylene-5,6,7,8-tetrahydrofolate + NADH + H(+)</text>
        <dbReference type="Rhea" id="RHEA:19821"/>
        <dbReference type="ChEBI" id="CHEBI:15378"/>
        <dbReference type="ChEBI" id="CHEBI:15636"/>
        <dbReference type="ChEBI" id="CHEBI:18608"/>
        <dbReference type="ChEBI" id="CHEBI:57540"/>
        <dbReference type="ChEBI" id="CHEBI:57945"/>
        <dbReference type="EC" id="1.5.1.54"/>
    </reaction>
    <physiologicalReaction direction="right-to-left" evidence="7">
        <dbReference type="Rhea" id="RHEA:19823"/>
    </physiologicalReaction>
</comment>
<evidence type="ECO:0000256" key="2">
    <source>
        <dbReference type="ARBA" id="ARBA00004777"/>
    </source>
</evidence>
<dbReference type="Pfam" id="PF02219">
    <property type="entry name" value="MTHFR"/>
    <property type="match status" value="1"/>
</dbReference>
<gene>
    <name evidence="9" type="ORF">CVT63_05235</name>
</gene>
<dbReference type="InterPro" id="IPR003171">
    <property type="entry name" value="Mehydrof_redctse-like"/>
</dbReference>
<comment type="similarity">
    <text evidence="3 8">Belongs to the methylenetetrahydrofolate reductase family.</text>
</comment>
<reference evidence="9 10" key="1">
    <citation type="journal article" date="2017" name="ISME J.">
        <title>Potential for microbial H2 and metal transformations associated with novel bacteria and archaea in deep terrestrial subsurface sediments.</title>
        <authorList>
            <person name="Hernsdorf A.W."/>
            <person name="Amano Y."/>
            <person name="Miyakawa K."/>
            <person name="Ise K."/>
            <person name="Suzuki Y."/>
            <person name="Anantharaman K."/>
            <person name="Probst A."/>
            <person name="Burstein D."/>
            <person name="Thomas B.C."/>
            <person name="Banfield J.F."/>
        </authorList>
    </citation>
    <scope>NUCLEOTIDE SEQUENCE [LARGE SCALE GENOMIC DNA]</scope>
    <source>
        <strain evidence="9">HGW-Actinobacteria-3</strain>
    </source>
</reference>
<evidence type="ECO:0000256" key="1">
    <source>
        <dbReference type="ARBA" id="ARBA00001974"/>
    </source>
</evidence>
<dbReference type="GO" id="GO:0005829">
    <property type="term" value="C:cytosol"/>
    <property type="evidence" value="ECO:0007669"/>
    <property type="project" value="TreeGrafter"/>
</dbReference>
<dbReference type="GO" id="GO:0009086">
    <property type="term" value="P:methionine biosynthetic process"/>
    <property type="evidence" value="ECO:0007669"/>
    <property type="project" value="TreeGrafter"/>
</dbReference>
<feature type="non-terminal residue" evidence="9">
    <location>
        <position position="252"/>
    </location>
</feature>
<dbReference type="PANTHER" id="PTHR45754">
    <property type="entry name" value="METHYLENETETRAHYDROFOLATE REDUCTASE"/>
    <property type="match status" value="1"/>
</dbReference>
<dbReference type="Gene3D" id="3.20.20.220">
    <property type="match status" value="1"/>
</dbReference>
<dbReference type="Proteomes" id="UP000233654">
    <property type="component" value="Unassembled WGS sequence"/>
</dbReference>
<dbReference type="GO" id="GO:0035999">
    <property type="term" value="P:tetrahydrofolate interconversion"/>
    <property type="evidence" value="ECO:0007669"/>
    <property type="project" value="UniProtKB-UniPathway"/>
</dbReference>
<comment type="cofactor">
    <cofactor evidence="1 8">
        <name>FAD</name>
        <dbReference type="ChEBI" id="CHEBI:57692"/>
    </cofactor>
</comment>
<evidence type="ECO:0000256" key="3">
    <source>
        <dbReference type="ARBA" id="ARBA00006743"/>
    </source>
</evidence>
<comment type="caution">
    <text evidence="9">The sequence shown here is derived from an EMBL/GenBank/DDBJ whole genome shotgun (WGS) entry which is preliminary data.</text>
</comment>